<dbReference type="Proteomes" id="UP000190541">
    <property type="component" value="Unassembled WGS sequence"/>
</dbReference>
<evidence type="ECO:0000259" key="8">
    <source>
        <dbReference type="Pfam" id="PF12704"/>
    </source>
</evidence>
<feature type="transmembrane region" description="Helical" evidence="6">
    <location>
        <begin position="743"/>
        <end position="764"/>
    </location>
</feature>
<keyword evidence="10" id="KW-1185">Reference proteome</keyword>
<feature type="transmembrane region" description="Helical" evidence="6">
    <location>
        <begin position="20"/>
        <end position="42"/>
    </location>
</feature>
<name>A0A1T5EDV2_9SPHI</name>
<feature type="transmembrane region" description="Helical" evidence="6">
    <location>
        <begin position="414"/>
        <end position="437"/>
    </location>
</feature>
<dbReference type="PANTHER" id="PTHR30572:SF18">
    <property type="entry name" value="ABC-TYPE MACROLIDE FAMILY EXPORT SYSTEM PERMEASE COMPONENT 2"/>
    <property type="match status" value="1"/>
</dbReference>
<dbReference type="RefSeq" id="WP_079717933.1">
    <property type="nucleotide sequence ID" value="NZ_FUYS01000009.1"/>
</dbReference>
<evidence type="ECO:0000313" key="10">
    <source>
        <dbReference type="Proteomes" id="UP000190541"/>
    </source>
</evidence>
<comment type="subcellular location">
    <subcellularLocation>
        <location evidence="1">Cell membrane</location>
        <topology evidence="1">Multi-pass membrane protein</topology>
    </subcellularLocation>
</comment>
<reference evidence="9 10" key="1">
    <citation type="submission" date="2017-02" db="EMBL/GenBank/DDBJ databases">
        <authorList>
            <person name="Peterson S.W."/>
        </authorList>
    </citation>
    <scope>NUCLEOTIDE SEQUENCE [LARGE SCALE GENOMIC DNA]</scope>
    <source>
        <strain evidence="9 10">DSM 22899</strain>
    </source>
</reference>
<feature type="transmembrane region" description="Helical" evidence="6">
    <location>
        <begin position="322"/>
        <end position="349"/>
    </location>
</feature>
<keyword evidence="2" id="KW-1003">Cell membrane</keyword>
<dbReference type="GO" id="GO:0022857">
    <property type="term" value="F:transmembrane transporter activity"/>
    <property type="evidence" value="ECO:0007669"/>
    <property type="project" value="TreeGrafter"/>
</dbReference>
<dbReference type="GO" id="GO:0005886">
    <property type="term" value="C:plasma membrane"/>
    <property type="evidence" value="ECO:0007669"/>
    <property type="project" value="UniProtKB-SubCell"/>
</dbReference>
<evidence type="ECO:0000256" key="5">
    <source>
        <dbReference type="ARBA" id="ARBA00023136"/>
    </source>
</evidence>
<keyword evidence="3 6" id="KW-0812">Transmembrane</keyword>
<evidence type="ECO:0000256" key="2">
    <source>
        <dbReference type="ARBA" id="ARBA00022475"/>
    </source>
</evidence>
<dbReference type="InterPro" id="IPR003838">
    <property type="entry name" value="ABC3_permease_C"/>
</dbReference>
<dbReference type="InterPro" id="IPR050250">
    <property type="entry name" value="Macrolide_Exporter_MacB"/>
</dbReference>
<feature type="domain" description="ABC3 transporter permease C-terminal" evidence="7">
    <location>
        <begin position="661"/>
        <end position="775"/>
    </location>
</feature>
<dbReference type="STRING" id="623280.SAMN05660226_03278"/>
<dbReference type="AlphaFoldDB" id="A0A1T5EDV2"/>
<feature type="transmembrane region" description="Helical" evidence="6">
    <location>
        <begin position="278"/>
        <end position="297"/>
    </location>
</feature>
<keyword evidence="5 6" id="KW-0472">Membrane</keyword>
<sequence length="782" mass="87209">MIKNYFKTAIRTLVKNKSYAAINIAGLAVSLTAAMLLLLWVWDELSYDRMHAKGDRIYSANGAIDREMQNIWATSAPLAVFGKAEIAAVEEACRVNESGGSVLLSHGRKTFNERAIYADSTFFRIFDFRLLEGNPLKPFADNNSIVLSQSTANKYFGSEQAMGQVLQTKDGRNFKVTAIMEDMPTNSSLRYDLLLPVGMLAENRNDMDNDWGNFYLKTYFLLKPGTDANAVGKQLAAIHLKHRPSEFFKDINYLMQPLEKLHLYNEKGDEQGMRQVKIFSLVALVILLIACINYVNLVTARSTRRSKEVSVRKVVGANKGHLFWQFIAESFVVFFIALIVAIGLIAALIPIYNSLSGKEMVFSLLDSRVWIIFGLALIAVLSMAGVYPAWMLSSFKPATALKGKLPGFGKNGNFRRVLVVVQFSCAVVLIVATLVIASQLNYIRNLNLGYTKENIFTFNSYNFQKNYETIRDELQNQPGIAGVTVAQQSILNVGSATGDIEWEGKPAGMENFMINQLSVDRNFPEVMGMELIAGKGFTGTAADSAHYILNETAVKQMGLENPIGQTISFHEVPGTIVAVVKDFHFKNMKTAIEPCILFINPNWGWSTLYVKTTGSEAQQAIAAVEKLWKQYNADYDFNYQFMDESFDNMYKSDMRSGKLFNIFAGVAIFLSCLGLFGLVTYAAETRFKEIGIRKTLGASASNIIILISKDFLVLVAISFLVAFPLAWWMMNGWLNSYAYRTDIAWWIFAVSGFVAFAIAAITVCGKSLRAAQQNPIKAIRTE</sequence>
<evidence type="ECO:0000256" key="3">
    <source>
        <dbReference type="ARBA" id="ARBA00022692"/>
    </source>
</evidence>
<feature type="domain" description="MacB-like periplasmic core" evidence="8">
    <location>
        <begin position="21"/>
        <end position="237"/>
    </location>
</feature>
<protein>
    <submittedName>
        <fullName evidence="9">Duplicated orphan permease</fullName>
    </submittedName>
</protein>
<feature type="domain" description="ABC3 transporter permease C-terminal" evidence="7">
    <location>
        <begin position="281"/>
        <end position="395"/>
    </location>
</feature>
<feature type="transmembrane region" description="Helical" evidence="6">
    <location>
        <begin position="369"/>
        <end position="393"/>
    </location>
</feature>
<dbReference type="PANTHER" id="PTHR30572">
    <property type="entry name" value="MEMBRANE COMPONENT OF TRANSPORTER-RELATED"/>
    <property type="match status" value="1"/>
</dbReference>
<evidence type="ECO:0000259" key="7">
    <source>
        <dbReference type="Pfam" id="PF02687"/>
    </source>
</evidence>
<organism evidence="9 10">
    <name type="scientific">Parapedobacter luteus</name>
    <dbReference type="NCBI Taxonomy" id="623280"/>
    <lineage>
        <taxon>Bacteria</taxon>
        <taxon>Pseudomonadati</taxon>
        <taxon>Bacteroidota</taxon>
        <taxon>Sphingobacteriia</taxon>
        <taxon>Sphingobacteriales</taxon>
        <taxon>Sphingobacteriaceae</taxon>
        <taxon>Parapedobacter</taxon>
    </lineage>
</organism>
<dbReference type="Pfam" id="PF12704">
    <property type="entry name" value="MacB_PCD"/>
    <property type="match status" value="2"/>
</dbReference>
<feature type="transmembrane region" description="Helical" evidence="6">
    <location>
        <begin position="703"/>
        <end position="723"/>
    </location>
</feature>
<dbReference type="Pfam" id="PF02687">
    <property type="entry name" value="FtsX"/>
    <property type="match status" value="2"/>
</dbReference>
<gene>
    <name evidence="9" type="ORF">SAMN05660226_03278</name>
</gene>
<evidence type="ECO:0000256" key="1">
    <source>
        <dbReference type="ARBA" id="ARBA00004651"/>
    </source>
</evidence>
<feature type="transmembrane region" description="Helical" evidence="6">
    <location>
        <begin position="659"/>
        <end position="682"/>
    </location>
</feature>
<feature type="domain" description="MacB-like periplasmic core" evidence="8">
    <location>
        <begin position="434"/>
        <end position="625"/>
    </location>
</feature>
<evidence type="ECO:0000256" key="6">
    <source>
        <dbReference type="SAM" id="Phobius"/>
    </source>
</evidence>
<dbReference type="EMBL" id="FUYS01000009">
    <property type="protein sequence ID" value="SKB82297.1"/>
    <property type="molecule type" value="Genomic_DNA"/>
</dbReference>
<evidence type="ECO:0000256" key="4">
    <source>
        <dbReference type="ARBA" id="ARBA00022989"/>
    </source>
</evidence>
<evidence type="ECO:0000313" key="9">
    <source>
        <dbReference type="EMBL" id="SKB82297.1"/>
    </source>
</evidence>
<dbReference type="OrthoDB" id="1451596at2"/>
<dbReference type="InterPro" id="IPR025857">
    <property type="entry name" value="MacB_PCD"/>
</dbReference>
<proteinExistence type="predicted"/>
<accession>A0A1T5EDV2</accession>
<keyword evidence="4 6" id="KW-1133">Transmembrane helix</keyword>